<evidence type="ECO:0000256" key="1">
    <source>
        <dbReference type="SAM" id="MobiDB-lite"/>
    </source>
</evidence>
<accession>A0A162MH61</accession>
<name>A0A162MH61_9BACL</name>
<feature type="compositionally biased region" description="Polar residues" evidence="1">
    <location>
        <begin position="1"/>
        <end position="14"/>
    </location>
</feature>
<dbReference type="EMBL" id="LVJI01000020">
    <property type="protein sequence ID" value="OAB44633.1"/>
    <property type="molecule type" value="Genomic_DNA"/>
</dbReference>
<feature type="region of interest" description="Disordered" evidence="1">
    <location>
        <begin position="1"/>
        <end position="73"/>
    </location>
</feature>
<dbReference type="RefSeq" id="WP_068650838.1">
    <property type="nucleotide sequence ID" value="NZ_CP043611.1"/>
</dbReference>
<gene>
    <name evidence="2" type="ORF">PBAT_15330</name>
</gene>
<dbReference type="Proteomes" id="UP000077355">
    <property type="component" value="Unassembled WGS sequence"/>
</dbReference>
<sequence>MVNNLDSNAASLSHEQAGIRATGQQLPSEMGLDDEMNTPSMWGGLSETEQGNEMMASWEGREETHNMFIQSYD</sequence>
<proteinExistence type="predicted"/>
<evidence type="ECO:0000313" key="3">
    <source>
        <dbReference type="Proteomes" id="UP000077355"/>
    </source>
</evidence>
<keyword evidence="3" id="KW-1185">Reference proteome</keyword>
<protein>
    <submittedName>
        <fullName evidence="2">Uncharacterized protein</fullName>
    </submittedName>
</protein>
<dbReference type="OrthoDB" id="2644386at2"/>
<evidence type="ECO:0000313" key="2">
    <source>
        <dbReference type="EMBL" id="OAB44633.1"/>
    </source>
</evidence>
<comment type="caution">
    <text evidence="2">The sequence shown here is derived from an EMBL/GenBank/DDBJ whole genome shotgun (WGS) entry which is preliminary data.</text>
</comment>
<reference evidence="2 3" key="1">
    <citation type="submission" date="2016-03" db="EMBL/GenBank/DDBJ databases">
        <title>Draft genome sequence of Paenibacillus antarcticus CECT 5836.</title>
        <authorList>
            <person name="Shin S.-K."/>
            <person name="Yi H."/>
        </authorList>
    </citation>
    <scope>NUCLEOTIDE SEQUENCE [LARGE SCALE GENOMIC DNA]</scope>
    <source>
        <strain evidence="2 3">CECT 5836</strain>
    </source>
</reference>
<organism evidence="2 3">
    <name type="scientific">Paenibacillus antarcticus</name>
    <dbReference type="NCBI Taxonomy" id="253703"/>
    <lineage>
        <taxon>Bacteria</taxon>
        <taxon>Bacillati</taxon>
        <taxon>Bacillota</taxon>
        <taxon>Bacilli</taxon>
        <taxon>Bacillales</taxon>
        <taxon>Paenibacillaceae</taxon>
        <taxon>Paenibacillus</taxon>
    </lineage>
</organism>
<dbReference type="AlphaFoldDB" id="A0A162MH61"/>